<dbReference type="Pfam" id="PF23025">
    <property type="entry name" value="YbjQ_2"/>
    <property type="match status" value="3"/>
</dbReference>
<evidence type="ECO:0000313" key="3">
    <source>
        <dbReference type="EMBL" id="EDV29380.1"/>
    </source>
</evidence>
<dbReference type="OMA" id="QWICRER"/>
<dbReference type="Gene3D" id="2.60.40.150">
    <property type="entry name" value="C2 domain"/>
    <property type="match status" value="1"/>
</dbReference>
<dbReference type="SUPFAM" id="SSF49562">
    <property type="entry name" value="C2 domain (Calcium/lipid-binding domain, CaLB)"/>
    <property type="match status" value="1"/>
</dbReference>
<dbReference type="PROSITE" id="PS50004">
    <property type="entry name" value="C2"/>
    <property type="match status" value="1"/>
</dbReference>
<dbReference type="GO" id="GO:0065002">
    <property type="term" value="P:intracellular protein transmembrane transport"/>
    <property type="evidence" value="ECO:0000318"/>
    <property type="project" value="GO_Central"/>
</dbReference>
<dbReference type="GO" id="GO:0005544">
    <property type="term" value="F:calcium-dependent phospholipid binding"/>
    <property type="evidence" value="ECO:0000318"/>
    <property type="project" value="GO_Central"/>
</dbReference>
<dbReference type="STRING" id="10228.B3RK53"/>
<dbReference type="GO" id="GO:0005886">
    <property type="term" value="C:plasma membrane"/>
    <property type="evidence" value="ECO:0000318"/>
    <property type="project" value="GO_Central"/>
</dbReference>
<organism evidence="3 4">
    <name type="scientific">Trichoplax adhaerens</name>
    <name type="common">Trichoplax reptans</name>
    <dbReference type="NCBI Taxonomy" id="10228"/>
    <lineage>
        <taxon>Eukaryota</taxon>
        <taxon>Metazoa</taxon>
        <taxon>Placozoa</taxon>
        <taxon>Uniplacotomia</taxon>
        <taxon>Trichoplacea</taxon>
        <taxon>Trichoplacidae</taxon>
        <taxon>Trichoplax</taxon>
    </lineage>
</organism>
<dbReference type="CDD" id="cd08688">
    <property type="entry name" value="C2_KIAA0528-like"/>
    <property type="match status" value="1"/>
</dbReference>
<dbReference type="PANTHER" id="PTHR37412:SF2">
    <property type="entry name" value="C2 DOMAIN-CONTAINING PROTEIN 5"/>
    <property type="match status" value="1"/>
</dbReference>
<dbReference type="InterPro" id="IPR037785">
    <property type="entry name" value="C2_C2CD5"/>
</dbReference>
<keyword evidence="4" id="KW-1185">Reference proteome</keyword>
<dbReference type="GO" id="GO:0010828">
    <property type="term" value="P:positive regulation of D-glucose transmembrane transport"/>
    <property type="evidence" value="ECO:0000318"/>
    <property type="project" value="GO_Central"/>
</dbReference>
<dbReference type="FunCoup" id="B3RK53">
    <property type="interactions" value="2132"/>
</dbReference>
<dbReference type="InterPro" id="IPR000008">
    <property type="entry name" value="C2_dom"/>
</dbReference>
<dbReference type="PANTHER" id="PTHR37412">
    <property type="entry name" value="C2 DOMAIN-CONTAINING PROTEIN 5"/>
    <property type="match status" value="1"/>
</dbReference>
<dbReference type="Pfam" id="PF00168">
    <property type="entry name" value="C2"/>
    <property type="match status" value="1"/>
</dbReference>
<sequence>MVDVDCIGIQQHPPIDCSTCVDVVELQWICRERQKDCTEGCRIMPAKINVKIVAGRNFPVMDRASDLADAFVEVKFGSNTYKTDVCKRTLNPSWKCDWFRFEADDEEVQDRCLEIKVLDHDTYTAHDAIGMVYVCLTPLLQRSSSQQLSGWFPVYDTLRGVRGELNIIVTVELFRDFNKFKESSCGVKMFSSTEIPHGYQITNILGLVEELVVNNDPEYEWRDKIRSSRTSNQARQRLLQRLSGEVQRKTGNKVIELNGNAVLGYRQCIDVEGESGIVVRGIGTAAVIRKLSIVSSPHLSTTHSRITNIDDQTIGSPDRIERPKKAFKDKIIQEVSSSPIDIDLHNQIQSKAPSTPVKNRCISVGKDGNLLIHASSTSSSDGIPSGPSVNPIVPTWQPPSGFDTTEFKFFTISSFPAGFLKSVGGIVSARSVKLLDKIDNPDESEVRDSWWRELRLEIQSHAKLLECDCVAGYSESLSIWEEPHNSGCGIYHIPYQENELPLPTKINLCNFCSRGRVPDVLFNTIETPPEFAIRGRGCYIQARVIRSTRKAQKESHAYIVNEIKGMNSLFGLQINVSIGDTAMAAVATATAVYLTALPSPDTPDFINNAETSGSDVHATSLKIIQQQLRETLATNTQLYGLQEENTDRNTASPTDEVRTPTDVVNPTIRDPGRHRRTESKGGLTEMKIAEDSPVKQLAYLQVDDLSTETLSVLLDEQLPKGLYQCNTDCLPGIRYLSSTFQYLHFKARKQLPCCLCGINHTLRLNGDEIELYTVATLLKLERKISFGSSDNAVIEGNVTVQADGSHTNMIFQFEDMNEQVQPHPKIKKEYKPTSVLVTTTSQIPSGRVDCYLGYFNMSFIRESTSIREFGDKAGFIYRALTEVHAIIRAYTRAIGGNAFLSYRLNELFIEDNTHRNQGQCLINISGDVAEVTVYEDSTSSVRRSTSYLNSMKRSTETLC</sequence>
<dbReference type="AlphaFoldDB" id="B3RK53"/>
<dbReference type="EMBL" id="DS985241">
    <property type="protein sequence ID" value="EDV29380.1"/>
    <property type="molecule type" value="Genomic_DNA"/>
</dbReference>
<proteinExistence type="predicted"/>
<dbReference type="RefSeq" id="XP_002108582.1">
    <property type="nucleotide sequence ID" value="XM_002108546.1"/>
</dbReference>
<name>B3RK53_TRIAD</name>
<dbReference type="PhylomeDB" id="B3RK53"/>
<dbReference type="InterPro" id="IPR057815">
    <property type="entry name" value="C2CD5_C"/>
</dbReference>
<dbReference type="GO" id="GO:0005509">
    <property type="term" value="F:calcium ion binding"/>
    <property type="evidence" value="ECO:0000318"/>
    <property type="project" value="GO_Central"/>
</dbReference>
<evidence type="ECO:0000259" key="2">
    <source>
        <dbReference type="PROSITE" id="PS50004"/>
    </source>
</evidence>
<protein>
    <recommendedName>
        <fullName evidence="2">C2 domain-containing protein</fullName>
    </recommendedName>
</protein>
<dbReference type="GO" id="GO:0090314">
    <property type="term" value="P:positive regulation of protein targeting to membrane"/>
    <property type="evidence" value="ECO:0000318"/>
    <property type="project" value="GO_Central"/>
</dbReference>
<dbReference type="Pfam" id="PF23128">
    <property type="entry name" value="YbjQ_4"/>
    <property type="match status" value="1"/>
</dbReference>
<dbReference type="CTD" id="6748988"/>
<dbReference type="eggNOG" id="KOG1031">
    <property type="taxonomic scope" value="Eukaryota"/>
</dbReference>
<dbReference type="InterPro" id="IPR056431">
    <property type="entry name" value="C2CD5_YbjQ-rel_dom"/>
</dbReference>
<reference evidence="3 4" key="1">
    <citation type="journal article" date="2008" name="Nature">
        <title>The Trichoplax genome and the nature of placozoans.</title>
        <authorList>
            <person name="Srivastava M."/>
            <person name="Begovic E."/>
            <person name="Chapman J."/>
            <person name="Putnam N.H."/>
            <person name="Hellsten U."/>
            <person name="Kawashima T."/>
            <person name="Kuo A."/>
            <person name="Mitros T."/>
            <person name="Salamov A."/>
            <person name="Carpenter M.L."/>
            <person name="Signorovitch A.Y."/>
            <person name="Moreno M.A."/>
            <person name="Kamm K."/>
            <person name="Grimwood J."/>
            <person name="Schmutz J."/>
            <person name="Shapiro H."/>
            <person name="Grigoriev I.V."/>
            <person name="Buss L.W."/>
            <person name="Schierwater B."/>
            <person name="Dellaporta S.L."/>
            <person name="Rokhsar D.S."/>
        </authorList>
    </citation>
    <scope>NUCLEOTIDE SEQUENCE [LARGE SCALE GENOMIC DNA]</scope>
    <source>
        <strain evidence="3 4">Grell-BS-1999</strain>
    </source>
</reference>
<feature type="region of interest" description="Disordered" evidence="1">
    <location>
        <begin position="643"/>
        <end position="682"/>
    </location>
</feature>
<dbReference type="GeneID" id="6748988"/>
<dbReference type="Proteomes" id="UP000009022">
    <property type="component" value="Unassembled WGS sequence"/>
</dbReference>
<dbReference type="InterPro" id="IPR038983">
    <property type="entry name" value="C2CD5"/>
</dbReference>
<dbReference type="SMART" id="SM00239">
    <property type="entry name" value="C2"/>
    <property type="match status" value="1"/>
</dbReference>
<evidence type="ECO:0000313" key="4">
    <source>
        <dbReference type="Proteomes" id="UP000009022"/>
    </source>
</evidence>
<dbReference type="KEGG" id="tad:TRIADDRAFT_51628"/>
<accession>B3RK53</accession>
<dbReference type="GO" id="GO:0031340">
    <property type="term" value="P:positive regulation of vesicle fusion"/>
    <property type="evidence" value="ECO:0000318"/>
    <property type="project" value="GO_Central"/>
</dbReference>
<dbReference type="GO" id="GO:0072659">
    <property type="term" value="P:protein localization to plasma membrane"/>
    <property type="evidence" value="ECO:0000318"/>
    <property type="project" value="GO_Central"/>
</dbReference>
<dbReference type="OrthoDB" id="419768at2759"/>
<dbReference type="HOGENOM" id="CLU_003204_0_0_1"/>
<feature type="domain" description="C2" evidence="2">
    <location>
        <begin position="22"/>
        <end position="152"/>
    </location>
</feature>
<evidence type="ECO:0000256" key="1">
    <source>
        <dbReference type="SAM" id="MobiDB-lite"/>
    </source>
</evidence>
<dbReference type="InParanoid" id="B3RK53"/>
<dbReference type="InterPro" id="IPR035892">
    <property type="entry name" value="C2_domain_sf"/>
</dbReference>
<gene>
    <name evidence="3" type="ORF">TRIADDRAFT_51628</name>
</gene>